<keyword evidence="4" id="KW-0805">Transcription regulation</keyword>
<feature type="domain" description="Zn(2)-C6 fungal-type" evidence="9">
    <location>
        <begin position="85"/>
        <end position="113"/>
    </location>
</feature>
<keyword evidence="5" id="KW-0238">DNA-binding</keyword>
<dbReference type="CDD" id="cd00067">
    <property type="entry name" value="GAL4"/>
    <property type="match status" value="1"/>
</dbReference>
<evidence type="ECO:0000256" key="1">
    <source>
        <dbReference type="ARBA" id="ARBA00004123"/>
    </source>
</evidence>
<dbReference type="EMBL" id="CP119910">
    <property type="protein sequence ID" value="WFD19177.1"/>
    <property type="molecule type" value="Genomic_DNA"/>
</dbReference>
<dbReference type="GO" id="GO:0008270">
    <property type="term" value="F:zinc ion binding"/>
    <property type="evidence" value="ECO:0007669"/>
    <property type="project" value="InterPro"/>
</dbReference>
<keyword evidence="6" id="KW-0804">Transcription</keyword>
<dbReference type="SUPFAM" id="SSF57701">
    <property type="entry name" value="Zn2/Cys6 DNA-binding domain"/>
    <property type="match status" value="1"/>
</dbReference>
<keyword evidence="2" id="KW-0479">Metal-binding</keyword>
<evidence type="ECO:0000256" key="3">
    <source>
        <dbReference type="ARBA" id="ARBA00022833"/>
    </source>
</evidence>
<evidence type="ECO:0000256" key="4">
    <source>
        <dbReference type="ARBA" id="ARBA00023015"/>
    </source>
</evidence>
<evidence type="ECO:0000256" key="6">
    <source>
        <dbReference type="ARBA" id="ARBA00023163"/>
    </source>
</evidence>
<dbReference type="InterPro" id="IPR036864">
    <property type="entry name" value="Zn2-C6_fun-type_DNA-bd_sf"/>
</dbReference>
<dbReference type="PANTHER" id="PTHR31313">
    <property type="entry name" value="TY1 ENHANCER ACTIVATOR"/>
    <property type="match status" value="1"/>
</dbReference>
<gene>
    <name evidence="10" type="ORF">MCAP1_001400</name>
</gene>
<dbReference type="PROSITE" id="PS00463">
    <property type="entry name" value="ZN2_CY6_FUNGAL_1"/>
    <property type="match status" value="1"/>
</dbReference>
<dbReference type="GO" id="GO:0005634">
    <property type="term" value="C:nucleus"/>
    <property type="evidence" value="ECO:0007669"/>
    <property type="project" value="UniProtKB-SubCell"/>
</dbReference>
<feature type="compositionally biased region" description="Low complexity" evidence="8">
    <location>
        <begin position="348"/>
        <end position="374"/>
    </location>
</feature>
<dbReference type="GO" id="GO:0003677">
    <property type="term" value="F:DNA binding"/>
    <property type="evidence" value="ECO:0007669"/>
    <property type="project" value="UniProtKB-KW"/>
</dbReference>
<dbReference type="InterPro" id="IPR001138">
    <property type="entry name" value="Zn2Cys6_DnaBD"/>
</dbReference>
<feature type="region of interest" description="Disordered" evidence="8">
    <location>
        <begin position="345"/>
        <end position="396"/>
    </location>
</feature>
<feature type="compositionally biased region" description="Low complexity" evidence="8">
    <location>
        <begin position="60"/>
        <end position="70"/>
    </location>
</feature>
<feature type="compositionally biased region" description="Low complexity" evidence="8">
    <location>
        <begin position="27"/>
        <end position="44"/>
    </location>
</feature>
<protein>
    <recommendedName>
        <fullName evidence="9">Zn(2)-C6 fungal-type domain-containing protein</fullName>
    </recommendedName>
</protein>
<feature type="compositionally biased region" description="Low complexity" evidence="8">
    <location>
        <begin position="273"/>
        <end position="288"/>
    </location>
</feature>
<comment type="subcellular location">
    <subcellularLocation>
        <location evidence="1">Nucleus</location>
    </subcellularLocation>
</comment>
<dbReference type="SMART" id="SM00066">
    <property type="entry name" value="GAL4"/>
    <property type="match status" value="1"/>
</dbReference>
<feature type="region of interest" description="Disordered" evidence="8">
    <location>
        <begin position="1"/>
        <end position="75"/>
    </location>
</feature>
<evidence type="ECO:0000259" key="9">
    <source>
        <dbReference type="PROSITE" id="PS00463"/>
    </source>
</evidence>
<keyword evidence="7" id="KW-0539">Nucleus</keyword>
<dbReference type="Gene3D" id="4.10.240.10">
    <property type="entry name" value="Zn(2)-C6 fungal-type DNA-binding domain"/>
    <property type="match status" value="1"/>
</dbReference>
<dbReference type="PANTHER" id="PTHR31313:SF81">
    <property type="entry name" value="TY1 ENHANCER ACTIVATOR"/>
    <property type="match status" value="1"/>
</dbReference>
<evidence type="ECO:0000313" key="10">
    <source>
        <dbReference type="EMBL" id="WFD19177.1"/>
    </source>
</evidence>
<dbReference type="InterPro" id="IPR051615">
    <property type="entry name" value="Transcr_Regulatory_Elem"/>
</dbReference>
<organism evidence="10 11">
    <name type="scientific">Malassezia caprae</name>
    <dbReference type="NCBI Taxonomy" id="1381934"/>
    <lineage>
        <taxon>Eukaryota</taxon>
        <taxon>Fungi</taxon>
        <taxon>Dikarya</taxon>
        <taxon>Basidiomycota</taxon>
        <taxon>Ustilaginomycotina</taxon>
        <taxon>Malasseziomycetes</taxon>
        <taxon>Malasseziales</taxon>
        <taxon>Malasseziaceae</taxon>
        <taxon>Malassezia</taxon>
    </lineage>
</organism>
<evidence type="ECO:0000256" key="8">
    <source>
        <dbReference type="SAM" id="MobiDB-lite"/>
    </source>
</evidence>
<reference evidence="10" key="1">
    <citation type="submission" date="2023-03" db="EMBL/GenBank/DDBJ databases">
        <title>Mating type loci evolution in Malassezia.</title>
        <authorList>
            <person name="Coelho M.A."/>
        </authorList>
    </citation>
    <scope>NUCLEOTIDE SEQUENCE</scope>
    <source>
        <strain evidence="10">CBS 10434</strain>
    </source>
</reference>
<evidence type="ECO:0000256" key="2">
    <source>
        <dbReference type="ARBA" id="ARBA00022723"/>
    </source>
</evidence>
<dbReference type="GO" id="GO:0000981">
    <property type="term" value="F:DNA-binding transcription factor activity, RNA polymerase II-specific"/>
    <property type="evidence" value="ECO:0007669"/>
    <property type="project" value="InterPro"/>
</dbReference>
<proteinExistence type="predicted"/>
<dbReference type="Proteomes" id="UP001220961">
    <property type="component" value="Chromosome 3"/>
</dbReference>
<feature type="compositionally biased region" description="Low complexity" evidence="8">
    <location>
        <begin position="306"/>
        <end position="321"/>
    </location>
</feature>
<keyword evidence="3" id="KW-0862">Zinc</keyword>
<dbReference type="AlphaFoldDB" id="A0AAF0IVU2"/>
<feature type="region of interest" description="Disordered" evidence="8">
    <location>
        <begin position="263"/>
        <end position="321"/>
    </location>
</feature>
<evidence type="ECO:0000313" key="11">
    <source>
        <dbReference type="Proteomes" id="UP001220961"/>
    </source>
</evidence>
<keyword evidence="11" id="KW-1185">Reference proteome</keyword>
<name>A0AAF0IVU2_9BASI</name>
<dbReference type="Pfam" id="PF00172">
    <property type="entry name" value="Zn_clus"/>
    <property type="match status" value="1"/>
</dbReference>
<accession>A0AAF0IVU2</accession>
<sequence>MAAASATQAAPAQNKANEPSDIPRTEASSADTRASADSSASDGALSEERPTEAGAPPRAPSNNTAPAAPAGSSGQNKFRCRVAMACVHCRHRKIRCDGAQPSCYTCTRLQRKCEYERVSEQDNLLSRERKRLSRERKAARLAASANQTGAVRSGDDKLLVSMPGPMASAKVAAASASFGVPIPGMGVTATPTEVTPALIQAPPSDAAMAAASWTNVPATINPSTKDLMPWVMPSAYTSPDAASIATVSMPAPHDKLLSLRKTANPNMPELGDSAPMVADAPASAAASPGTGWAESMSLSPSESPFGSEETGGLPSLSGGSFSSETLAPLEINTAMETPLKLFSDQQISSASSTTPSSIDTQGLSDGSSSLGPGSMISPLSPQLAPPSFDTMEPGLEPGSLGPLDIGCDGLAAGMGLYSTSVPSSRGASLHGDHAPCSLPILSSWTHPMAGF</sequence>
<feature type="compositionally biased region" description="Low complexity" evidence="8">
    <location>
        <begin position="1"/>
        <end position="16"/>
    </location>
</feature>
<evidence type="ECO:0000256" key="7">
    <source>
        <dbReference type="ARBA" id="ARBA00023242"/>
    </source>
</evidence>
<evidence type="ECO:0000256" key="5">
    <source>
        <dbReference type="ARBA" id="ARBA00023125"/>
    </source>
</evidence>